<feature type="region of interest" description="Disordered" evidence="6">
    <location>
        <begin position="1"/>
        <end position="37"/>
    </location>
</feature>
<keyword evidence="9" id="KW-1185">Reference proteome</keyword>
<proteinExistence type="inferred from homology"/>
<feature type="transmembrane region" description="Helical" evidence="7">
    <location>
        <begin position="236"/>
        <end position="263"/>
    </location>
</feature>
<feature type="compositionally biased region" description="Polar residues" evidence="6">
    <location>
        <begin position="10"/>
        <end position="21"/>
    </location>
</feature>
<comment type="caution">
    <text evidence="8">The sequence shown here is derived from an EMBL/GenBank/DDBJ whole genome shotgun (WGS) entry which is preliminary data.</text>
</comment>
<evidence type="ECO:0000313" key="9">
    <source>
        <dbReference type="Proteomes" id="UP000824890"/>
    </source>
</evidence>
<evidence type="ECO:0000256" key="5">
    <source>
        <dbReference type="ARBA" id="ARBA00023136"/>
    </source>
</evidence>
<dbReference type="PANTHER" id="PTHR32191">
    <property type="entry name" value="TETRASPANIN-8-RELATED"/>
    <property type="match status" value="1"/>
</dbReference>
<comment type="similarity">
    <text evidence="2">Belongs to the tetraspanin (TM4SF) family.</text>
</comment>
<evidence type="ECO:0000256" key="3">
    <source>
        <dbReference type="ARBA" id="ARBA00022692"/>
    </source>
</evidence>
<name>A0ABQ8EQA1_BRANA</name>
<feature type="transmembrane region" description="Helical" evidence="7">
    <location>
        <begin position="211"/>
        <end position="230"/>
    </location>
</feature>
<feature type="compositionally biased region" description="Low complexity" evidence="6">
    <location>
        <begin position="85"/>
        <end position="96"/>
    </location>
</feature>
<evidence type="ECO:0000256" key="6">
    <source>
        <dbReference type="SAM" id="MobiDB-lite"/>
    </source>
</evidence>
<evidence type="ECO:0000313" key="8">
    <source>
        <dbReference type="EMBL" id="KAH0943865.1"/>
    </source>
</evidence>
<dbReference type="Pfam" id="PF00335">
    <property type="entry name" value="Tetraspanin"/>
    <property type="match status" value="1"/>
</dbReference>
<keyword evidence="4 7" id="KW-1133">Transmembrane helix</keyword>
<accession>A0ABQ8EQA1</accession>
<dbReference type="Proteomes" id="UP000824890">
    <property type="component" value="Unassembled WGS sequence"/>
</dbReference>
<dbReference type="EMBL" id="JAGKQM010000001">
    <property type="protein sequence ID" value="KAH0943865.1"/>
    <property type="molecule type" value="Genomic_DNA"/>
</dbReference>
<evidence type="ECO:0000256" key="2">
    <source>
        <dbReference type="ARBA" id="ARBA00006840"/>
    </source>
</evidence>
<protein>
    <submittedName>
        <fullName evidence="8">Uncharacterized protein</fullName>
    </submittedName>
</protein>
<evidence type="ECO:0000256" key="7">
    <source>
        <dbReference type="SAM" id="Phobius"/>
    </source>
</evidence>
<reference evidence="8 9" key="1">
    <citation type="submission" date="2021-05" db="EMBL/GenBank/DDBJ databases">
        <title>Genome Assembly of Synthetic Allotetraploid Brassica napus Reveals Homoeologous Exchanges between Subgenomes.</title>
        <authorList>
            <person name="Davis J.T."/>
        </authorList>
    </citation>
    <scope>NUCLEOTIDE SEQUENCE [LARGE SCALE GENOMIC DNA]</scope>
    <source>
        <strain evidence="9">cv. Da-Ae</strain>
        <tissue evidence="8">Seedling</tissue>
    </source>
</reference>
<feature type="transmembrane region" description="Helical" evidence="7">
    <location>
        <begin position="171"/>
        <end position="190"/>
    </location>
</feature>
<dbReference type="InterPro" id="IPR018499">
    <property type="entry name" value="Tetraspanin/Peripherin"/>
</dbReference>
<sequence length="356" mass="39786">MGAGGRMQVSPPSSSPGTNTLKRVPCETPPFTLGDLKKAIPPHCFKRSIPRSFSSSTSSSPPRLLPLPPLHSLLPSPLPRLTPLLGLPRLRPNGPLGHSPRVRPPRLQRPPVAGRRRRPRLPLLPPRPVLLLEFDGTPAVKAMWREAKECIYVEPDRQGEKKGVFWYNNKFSNTVIGVINLLSLLASIPIKGTALWKARSSKTCENFLQTPLLVIGFIILLVSLAGFIGACFNVAWALWVYLVVTIFLIATLMGLTLFGLVVTSQGGGVGLQRPPTACTYETGVIVGGEDCYRWNNGIETYRLSTSVYAAGCCAFHNTHHAAHPYHPSDDNRMTKVRPRWEYYWWRWWHEKKEQLY</sequence>
<comment type="subcellular location">
    <subcellularLocation>
        <location evidence="1">Membrane</location>
        <topology evidence="1">Multi-pass membrane protein</topology>
    </subcellularLocation>
</comment>
<evidence type="ECO:0000256" key="1">
    <source>
        <dbReference type="ARBA" id="ARBA00004141"/>
    </source>
</evidence>
<dbReference type="InterPro" id="IPR044991">
    <property type="entry name" value="TET_plant"/>
</dbReference>
<evidence type="ECO:0000256" key="4">
    <source>
        <dbReference type="ARBA" id="ARBA00022989"/>
    </source>
</evidence>
<keyword evidence="3 7" id="KW-0812">Transmembrane</keyword>
<feature type="region of interest" description="Disordered" evidence="6">
    <location>
        <begin position="85"/>
        <end position="119"/>
    </location>
</feature>
<keyword evidence="5 7" id="KW-0472">Membrane</keyword>
<organism evidence="8 9">
    <name type="scientific">Brassica napus</name>
    <name type="common">Rape</name>
    <dbReference type="NCBI Taxonomy" id="3708"/>
    <lineage>
        <taxon>Eukaryota</taxon>
        <taxon>Viridiplantae</taxon>
        <taxon>Streptophyta</taxon>
        <taxon>Embryophyta</taxon>
        <taxon>Tracheophyta</taxon>
        <taxon>Spermatophyta</taxon>
        <taxon>Magnoliopsida</taxon>
        <taxon>eudicotyledons</taxon>
        <taxon>Gunneridae</taxon>
        <taxon>Pentapetalae</taxon>
        <taxon>rosids</taxon>
        <taxon>malvids</taxon>
        <taxon>Brassicales</taxon>
        <taxon>Brassicaceae</taxon>
        <taxon>Brassiceae</taxon>
        <taxon>Brassica</taxon>
    </lineage>
</organism>
<gene>
    <name evidence="8" type="ORF">HID58_003502</name>
</gene>